<sequence length="282" mass="31912">MTTHALVLWGKTQDLSVAEGNDLKEGEAKYGEKYYSAKVIMRSTSKIFLDSLHVTKNSEISPADEQEAQQSRELLERRADHDQAEKTKQEKQVTAKNSRKSLLAISSSIFDEDTSDDEQTKEPQSFPAPVNNIHAPLKKRRIRSKTNQTNSRKDSGEATTPSVLEKDTITPDRSSDKQTVHDAAKNRACICANFPDGKYLSVTVAECDNRHLLLSKISSDFFHPTVTLEHMRRFELILSVASMLQMSELENADTITKVDEKDRRWLPTLEQVRFSSNLILLC</sequence>
<evidence type="ECO:0000313" key="1">
    <source>
        <dbReference type="EMBL" id="KAJ8677142.1"/>
    </source>
</evidence>
<name>A0ACC2P3Y7_9HYME</name>
<evidence type="ECO:0000313" key="2">
    <source>
        <dbReference type="Proteomes" id="UP001239111"/>
    </source>
</evidence>
<accession>A0ACC2P3Y7</accession>
<organism evidence="1 2">
    <name type="scientific">Eretmocerus hayati</name>
    <dbReference type="NCBI Taxonomy" id="131215"/>
    <lineage>
        <taxon>Eukaryota</taxon>
        <taxon>Metazoa</taxon>
        <taxon>Ecdysozoa</taxon>
        <taxon>Arthropoda</taxon>
        <taxon>Hexapoda</taxon>
        <taxon>Insecta</taxon>
        <taxon>Pterygota</taxon>
        <taxon>Neoptera</taxon>
        <taxon>Endopterygota</taxon>
        <taxon>Hymenoptera</taxon>
        <taxon>Apocrita</taxon>
        <taxon>Proctotrupomorpha</taxon>
        <taxon>Chalcidoidea</taxon>
        <taxon>Aphelinidae</taxon>
        <taxon>Aphelininae</taxon>
        <taxon>Eretmocerus</taxon>
    </lineage>
</organism>
<comment type="caution">
    <text evidence="1">The sequence shown here is derived from an EMBL/GenBank/DDBJ whole genome shotgun (WGS) entry which is preliminary data.</text>
</comment>
<proteinExistence type="predicted"/>
<gene>
    <name evidence="1" type="ORF">QAD02_012929</name>
</gene>
<keyword evidence="2" id="KW-1185">Reference proteome</keyword>
<dbReference type="EMBL" id="CM056742">
    <property type="protein sequence ID" value="KAJ8677142.1"/>
    <property type="molecule type" value="Genomic_DNA"/>
</dbReference>
<protein>
    <submittedName>
        <fullName evidence="1">Uncharacterized protein</fullName>
    </submittedName>
</protein>
<dbReference type="Proteomes" id="UP001239111">
    <property type="component" value="Chromosome 2"/>
</dbReference>
<reference evidence="1" key="1">
    <citation type="submission" date="2023-04" db="EMBL/GenBank/DDBJ databases">
        <title>A chromosome-level genome assembly of the parasitoid wasp Eretmocerus hayati.</title>
        <authorList>
            <person name="Zhong Y."/>
            <person name="Liu S."/>
            <person name="Liu Y."/>
        </authorList>
    </citation>
    <scope>NUCLEOTIDE SEQUENCE</scope>
    <source>
        <strain evidence="1">ZJU_SS_LIU_2023</strain>
    </source>
</reference>